<keyword evidence="1" id="KW-0472">Membrane</keyword>
<organism evidence="2 3">
    <name type="scientific">Rhizobium sullae</name>
    <name type="common">Rhizobium hedysari</name>
    <dbReference type="NCBI Taxonomy" id="50338"/>
    <lineage>
        <taxon>Bacteria</taxon>
        <taxon>Pseudomonadati</taxon>
        <taxon>Pseudomonadota</taxon>
        <taxon>Alphaproteobacteria</taxon>
        <taxon>Hyphomicrobiales</taxon>
        <taxon>Rhizobiaceae</taxon>
        <taxon>Rhizobium/Agrobacterium group</taxon>
        <taxon>Rhizobium</taxon>
    </lineage>
</organism>
<dbReference type="EMBL" id="CP104144">
    <property type="protein sequence ID" value="UWU17046.1"/>
    <property type="molecule type" value="Genomic_DNA"/>
</dbReference>
<evidence type="ECO:0000313" key="3">
    <source>
        <dbReference type="Proteomes" id="UP001060123"/>
    </source>
</evidence>
<dbReference type="RefSeq" id="WP_198521566.1">
    <property type="nucleotide sequence ID" value="NZ_CP104144.1"/>
</dbReference>
<sequence length="134" mass="13982">MMDLHGAALIAAGVIGGGTAVSHGILLQRLVVSRVDASLTAAATPSAPMRRLIPLLLHFTTFNWLLSGVALIAAVIWYGREAQLAASFFAGSSFLFGALGALWGVRRLHPGWVLMAVAFALIVWGNMPATGSAN</sequence>
<dbReference type="Proteomes" id="UP001060123">
    <property type="component" value="Plasmid pWSM1592_1"/>
</dbReference>
<keyword evidence="1" id="KW-1133">Transmembrane helix</keyword>
<feature type="transmembrane region" description="Helical" evidence="1">
    <location>
        <begin position="55"/>
        <end position="78"/>
    </location>
</feature>
<feature type="transmembrane region" description="Helical" evidence="1">
    <location>
        <begin position="84"/>
        <end position="105"/>
    </location>
</feature>
<gene>
    <name evidence="2" type="ORF">N2599_30055</name>
</gene>
<name>A0ABY5XSJ0_RHISU</name>
<keyword evidence="3" id="KW-1185">Reference proteome</keyword>
<proteinExistence type="predicted"/>
<feature type="transmembrane region" description="Helical" evidence="1">
    <location>
        <begin position="112"/>
        <end position="129"/>
    </location>
</feature>
<accession>A0ABY5XSJ0</accession>
<geneLocation type="plasmid" evidence="2 3">
    <name>pWSM1592_1</name>
</geneLocation>
<evidence type="ECO:0008006" key="4">
    <source>
        <dbReference type="Google" id="ProtNLM"/>
    </source>
</evidence>
<feature type="transmembrane region" description="Helical" evidence="1">
    <location>
        <begin position="6"/>
        <end position="27"/>
    </location>
</feature>
<reference evidence="2" key="1">
    <citation type="submission" date="2022-09" db="EMBL/GenBank/DDBJ databases">
        <title>Australian commercial rhizobial inoculants.</title>
        <authorList>
            <person name="Kohlmeier M.G."/>
            <person name="O'Hara G.W."/>
            <person name="Colombi E."/>
            <person name="Ramsay J.P."/>
            <person name="Terpolilli J."/>
        </authorList>
    </citation>
    <scope>NUCLEOTIDE SEQUENCE</scope>
    <source>
        <strain evidence="2">WSM1592</strain>
        <plasmid evidence="2">pWSM1592_1</plasmid>
    </source>
</reference>
<protein>
    <recommendedName>
        <fullName evidence="4">DUF423 domain-containing protein</fullName>
    </recommendedName>
</protein>
<evidence type="ECO:0000256" key="1">
    <source>
        <dbReference type="SAM" id="Phobius"/>
    </source>
</evidence>
<keyword evidence="1" id="KW-0812">Transmembrane</keyword>
<evidence type="ECO:0000313" key="2">
    <source>
        <dbReference type="EMBL" id="UWU17046.1"/>
    </source>
</evidence>
<keyword evidence="2" id="KW-0614">Plasmid</keyword>